<protein>
    <recommendedName>
        <fullName evidence="4">Major facilitator superfamily MFS_1</fullName>
    </recommendedName>
</protein>
<keyword evidence="3" id="KW-1185">Reference proteome</keyword>
<organism evidence="2 3">
    <name type="scientific">Parasphaerochaeta coccoides (strain ATCC BAA-1237 / DSM 17374 / SPN1)</name>
    <name type="common">Sphaerochaeta coccoides</name>
    <dbReference type="NCBI Taxonomy" id="760011"/>
    <lineage>
        <taxon>Bacteria</taxon>
        <taxon>Pseudomonadati</taxon>
        <taxon>Spirochaetota</taxon>
        <taxon>Spirochaetia</taxon>
        <taxon>Spirochaetales</taxon>
        <taxon>Sphaerochaetaceae</taxon>
        <taxon>Parasphaerochaeta</taxon>
    </lineage>
</organism>
<dbReference type="Pfam" id="PF13646">
    <property type="entry name" value="HEAT_2"/>
    <property type="match status" value="1"/>
</dbReference>
<dbReference type="InterPro" id="IPR016024">
    <property type="entry name" value="ARM-type_fold"/>
</dbReference>
<feature type="transmembrane region" description="Helical" evidence="1">
    <location>
        <begin position="86"/>
        <end position="103"/>
    </location>
</feature>
<dbReference type="KEGG" id="scc:Spico_1475"/>
<name>F4GI80_PARC1</name>
<evidence type="ECO:0008006" key="4">
    <source>
        <dbReference type="Google" id="ProtNLM"/>
    </source>
</evidence>
<dbReference type="Proteomes" id="UP000007939">
    <property type="component" value="Chromosome"/>
</dbReference>
<dbReference type="Gene3D" id="1.20.1250.20">
    <property type="entry name" value="MFS general substrate transporter like domains"/>
    <property type="match status" value="1"/>
</dbReference>
<dbReference type="SUPFAM" id="SSF103473">
    <property type="entry name" value="MFS general substrate transporter"/>
    <property type="match status" value="1"/>
</dbReference>
<dbReference type="PANTHER" id="PTHR23526">
    <property type="entry name" value="INTEGRAL MEMBRANE TRANSPORT PROTEIN-RELATED"/>
    <property type="match status" value="1"/>
</dbReference>
<reference evidence="2 3" key="2">
    <citation type="journal article" date="2012" name="Stand. Genomic Sci.">
        <title>Complete genome sequence of the termite hindgut bacterium Spirochaeta coccoides type strain (SPN1(T)), reclassification in the genus Sphaerochaeta as Sphaerochaeta coccoides comb. nov. and emendations of the family Spirochaetaceae and the genus Sphaerochaeta.</title>
        <authorList>
            <person name="Abt B."/>
            <person name="Han C."/>
            <person name="Scheuner C."/>
            <person name="Lu M."/>
            <person name="Lapidus A."/>
            <person name="Nolan M."/>
            <person name="Lucas S."/>
            <person name="Hammon N."/>
            <person name="Deshpande S."/>
            <person name="Cheng J.F."/>
            <person name="Tapia R."/>
            <person name="Goodwin L.A."/>
            <person name="Pitluck S."/>
            <person name="Liolios K."/>
            <person name="Pagani I."/>
            <person name="Ivanova N."/>
            <person name="Mavromatis K."/>
            <person name="Mikhailova N."/>
            <person name="Huntemann M."/>
            <person name="Pati A."/>
            <person name="Chen A."/>
            <person name="Palaniappan K."/>
            <person name="Land M."/>
            <person name="Hauser L."/>
            <person name="Brambilla E.M."/>
            <person name="Rohde M."/>
            <person name="Spring S."/>
            <person name="Gronow S."/>
            <person name="Goker M."/>
            <person name="Woyke T."/>
            <person name="Bristow J."/>
            <person name="Eisen J.A."/>
            <person name="Markowitz V."/>
            <person name="Hugenholtz P."/>
            <person name="Kyrpides N.C."/>
            <person name="Klenk H.P."/>
            <person name="Detter J.C."/>
        </authorList>
    </citation>
    <scope>NUCLEOTIDE SEQUENCE [LARGE SCALE GENOMIC DNA]</scope>
    <source>
        <strain evidence="3">ATCC BAA-1237 / DSM 17374 / SPN1</strain>
    </source>
</reference>
<keyword evidence="1" id="KW-1133">Transmembrane helix</keyword>
<feature type="transmembrane region" description="Helical" evidence="1">
    <location>
        <begin position="109"/>
        <end position="132"/>
    </location>
</feature>
<feature type="transmembrane region" description="Helical" evidence="1">
    <location>
        <begin position="397"/>
        <end position="418"/>
    </location>
</feature>
<feature type="transmembrane region" description="Helical" evidence="1">
    <location>
        <begin position="359"/>
        <end position="377"/>
    </location>
</feature>
<keyword evidence="1" id="KW-0472">Membrane</keyword>
<feature type="transmembrane region" description="Helical" evidence="1">
    <location>
        <begin position="317"/>
        <end position="338"/>
    </location>
</feature>
<dbReference type="HOGENOM" id="CLU_374239_0_0_12"/>
<dbReference type="PANTHER" id="PTHR23526:SF2">
    <property type="entry name" value="MAJOR FACILITATOR SUPERFAMILY (MFS) PROFILE DOMAIN-CONTAINING PROTEIN"/>
    <property type="match status" value="1"/>
</dbReference>
<feature type="transmembrane region" description="Helical" evidence="1">
    <location>
        <begin position="232"/>
        <end position="251"/>
    </location>
</feature>
<evidence type="ECO:0000313" key="2">
    <source>
        <dbReference type="EMBL" id="AEC02678.1"/>
    </source>
</evidence>
<dbReference type="STRING" id="760011.Spico_1475"/>
<dbReference type="Gene3D" id="1.25.10.10">
    <property type="entry name" value="Leucine-rich Repeat Variant"/>
    <property type="match status" value="1"/>
</dbReference>
<dbReference type="InterPro" id="IPR011989">
    <property type="entry name" value="ARM-like"/>
</dbReference>
<dbReference type="eggNOG" id="COG1413">
    <property type="taxonomic scope" value="Bacteria"/>
</dbReference>
<proteinExistence type="predicted"/>
<dbReference type="InterPro" id="IPR052528">
    <property type="entry name" value="Sugar_transport-like"/>
</dbReference>
<dbReference type="OrthoDB" id="366622at2"/>
<accession>F4GI80</accession>
<reference evidence="3" key="1">
    <citation type="submission" date="2011-04" db="EMBL/GenBank/DDBJ databases">
        <title>The complete genome of Spirochaeta coccoides DSM 17374.</title>
        <authorList>
            <person name="Lucas S."/>
            <person name="Copeland A."/>
            <person name="Lapidus A."/>
            <person name="Bruce D."/>
            <person name="Goodwin L."/>
            <person name="Pitluck S."/>
            <person name="Peters L."/>
            <person name="Kyrpides N."/>
            <person name="Mavromatis K."/>
            <person name="Pagani I."/>
            <person name="Ivanova N."/>
            <person name="Ovchinnikova G."/>
            <person name="Lu M."/>
            <person name="Detter J.C."/>
            <person name="Tapia R."/>
            <person name="Han C."/>
            <person name="Land M."/>
            <person name="Hauser L."/>
            <person name="Markowitz V."/>
            <person name="Cheng J.-F."/>
            <person name="Hugenholtz P."/>
            <person name="Woyke T."/>
            <person name="Wu D."/>
            <person name="Spring S."/>
            <person name="Schroeder M."/>
            <person name="Brambilla E."/>
            <person name="Klenk H.-P."/>
            <person name="Eisen J.A."/>
        </authorList>
    </citation>
    <scope>NUCLEOTIDE SEQUENCE [LARGE SCALE GENOMIC DNA]</scope>
    <source>
        <strain evidence="3">ATCC BAA-1237 / DSM 17374 / SPN1</strain>
    </source>
</reference>
<dbReference type="AlphaFoldDB" id="F4GI80"/>
<feature type="transmembrane region" description="Helical" evidence="1">
    <location>
        <begin position="263"/>
        <end position="281"/>
    </location>
</feature>
<dbReference type="SUPFAM" id="SSF48371">
    <property type="entry name" value="ARM repeat"/>
    <property type="match status" value="1"/>
</dbReference>
<sequence>MAKTKYLNEEEKKKGQKYLNQCEAWNGSSFSLLGDTFVYLLAVQFGAGNLALGYISSVIHIMGFVLPIVPRLFKGRNMVKVQSFCWLLRGLVCLAYLGIYFIPDGPASVAILLSTYSLFCLFRMLGLVFYDYTLKSISTAGNRVHLIGTLNVSYQASSILTRVVSSLVTSIRQLSGQFGIMVLQMVGVIGNTIAAITVSRIPGRAKVEVHKGRSMFTILGEEMKRPEHLLRLLVRWTFIGVSVINGLSVPFMRVVLNLSESMVIVYSVVAAFAVILAGYVSRWLGYRLGSRPLILWGARLLCISFLGWIILPGGAGAWAFFLMGFLSNFSLAIVNIMAQKMVSNIIPDNEAVPFNAMSNFVIAFFALVSGVLGGILVRNGHPDGLLSVASFHLGNDYSLTFLLALLMTVLGSVLATILKEHGSYSTRDAGRAMFSFHGLQALSKIERLDHVVDPLERKALVVSLGTNLAGVATSAIRAELALPYSLDKLEMVRALGDKPRMTLVDDLIALAKDDDSFVQMDAIAALGSYRRNDKALKALEELLDGRWSSVRSMASKSLARMTGNKDYLPKITELSRYARHIDEEIDFLIAKNILDQNGLFYRDFFFAVKQNRSATFRRTRYTIMADFLRPHDTQLARIYQKWLNRDVQDYLTDFLDEARDVTDIDANYDTIFHDFSQENFPRIVSFCMGMVERASMIHDTRLGNLRAGILEARDWDVTVFDMQDAIALLYFGYFLMKNSR</sequence>
<dbReference type="eggNOG" id="COG2814">
    <property type="taxonomic scope" value="Bacteria"/>
</dbReference>
<dbReference type="EMBL" id="CP002659">
    <property type="protein sequence ID" value="AEC02678.1"/>
    <property type="molecule type" value="Genomic_DNA"/>
</dbReference>
<gene>
    <name evidence="2" type="ordered locus">Spico_1475</name>
</gene>
<evidence type="ECO:0000313" key="3">
    <source>
        <dbReference type="Proteomes" id="UP000007939"/>
    </source>
</evidence>
<evidence type="ECO:0000256" key="1">
    <source>
        <dbReference type="SAM" id="Phobius"/>
    </source>
</evidence>
<keyword evidence="1" id="KW-0812">Transmembrane</keyword>
<dbReference type="RefSeq" id="WP_013740072.1">
    <property type="nucleotide sequence ID" value="NC_015436.1"/>
</dbReference>
<feature type="transmembrane region" description="Helical" evidence="1">
    <location>
        <begin position="37"/>
        <end position="66"/>
    </location>
</feature>
<dbReference type="InterPro" id="IPR036259">
    <property type="entry name" value="MFS_trans_sf"/>
</dbReference>
<feature type="transmembrane region" description="Helical" evidence="1">
    <location>
        <begin position="293"/>
        <end position="311"/>
    </location>
</feature>